<proteinExistence type="predicted"/>
<sequence length="128" mass="13916">MRATMVGDCRFILAVSGRPTVRVMNRGWVRDDGERGAGPAALLTLFARERAREARRHLARGDAVGMAADALVARGLSVGRVLEVSRRPDGNLTVEYRPWSGPPETAVLTESLEDACRKAAAEFRGRAL</sequence>
<dbReference type="EMBL" id="RZUH01000004">
    <property type="protein sequence ID" value="KAA8828190.1"/>
    <property type="molecule type" value="Genomic_DNA"/>
</dbReference>
<comment type="caution">
    <text evidence="1">The sequence shown here is derived from an EMBL/GenBank/DDBJ whole genome shotgun (WGS) entry which is preliminary data.</text>
</comment>
<reference evidence="1 2" key="1">
    <citation type="journal article" date="2019" name="Syst. Appl. Microbiol.">
        <title>Characterization of Bifidobacterium species in feaces of the Egyptian fruit bat: Description of B. vespertilionis sp. nov. and B. rousetti sp. nov.</title>
        <authorList>
            <person name="Modesto M."/>
            <person name="Satti M."/>
            <person name="Watanabe K."/>
            <person name="Puglisi E."/>
            <person name="Morelli L."/>
            <person name="Huang C.-H."/>
            <person name="Liou J.-S."/>
            <person name="Miyashita M."/>
            <person name="Tamura T."/>
            <person name="Saito S."/>
            <person name="Mori K."/>
            <person name="Huang L."/>
            <person name="Sciavilla P."/>
            <person name="Sandri C."/>
            <person name="Spiezio C."/>
            <person name="Vitali F."/>
            <person name="Cavalieri D."/>
            <person name="Perpetuini G."/>
            <person name="Tofalo R."/>
            <person name="Bonetti A."/>
            <person name="Arita M."/>
            <person name="Mattarelli P."/>
        </authorList>
    </citation>
    <scope>NUCLEOTIDE SEQUENCE [LARGE SCALE GENOMIC DNA]</scope>
    <source>
        <strain evidence="1 2">RST17</strain>
    </source>
</reference>
<evidence type="ECO:0000313" key="1">
    <source>
        <dbReference type="EMBL" id="KAA8828190.1"/>
    </source>
</evidence>
<dbReference type="RefSeq" id="WP_150379357.1">
    <property type="nucleotide sequence ID" value="NZ_RZUH01000004.1"/>
</dbReference>
<gene>
    <name evidence="1" type="ORF">EMO91_07045</name>
</gene>
<name>A0A5M9ZKR8_9BIFI</name>
<accession>A0A5M9ZKR8</accession>
<dbReference type="AlphaFoldDB" id="A0A5M9ZKR8"/>
<protein>
    <submittedName>
        <fullName evidence="1">Uncharacterized protein</fullName>
    </submittedName>
</protein>
<organism evidence="1 2">
    <name type="scientific">Bifidobacterium myosotis</name>
    <dbReference type="NCBI Taxonomy" id="1630166"/>
    <lineage>
        <taxon>Bacteria</taxon>
        <taxon>Bacillati</taxon>
        <taxon>Actinomycetota</taxon>
        <taxon>Actinomycetes</taxon>
        <taxon>Bifidobacteriales</taxon>
        <taxon>Bifidobacteriaceae</taxon>
        <taxon>Bifidobacterium</taxon>
    </lineage>
</organism>
<evidence type="ECO:0000313" key="2">
    <source>
        <dbReference type="Proteomes" id="UP000410049"/>
    </source>
</evidence>
<dbReference type="Proteomes" id="UP000410049">
    <property type="component" value="Unassembled WGS sequence"/>
</dbReference>